<evidence type="ECO:0000313" key="4">
    <source>
        <dbReference type="EMBL" id="SUZ57071.1"/>
    </source>
</evidence>
<proteinExistence type="predicted"/>
<feature type="non-terminal residue" evidence="4">
    <location>
        <position position="161"/>
    </location>
</feature>
<sequence>MGGAATALGYLGLKPGAGLLAAEVDETVRFPFARKLDDPYDSLAHLSSNENPWGPSKNMLEAMNGAWKYANRYGYPDGDIQSAIAEHHGVSRDHILMGAGSGELLKVVGLTFMSPGKKVIGVEPTYSTVYRHATDLRADAITLPLMEDYRQNIPEMIRTIK</sequence>
<evidence type="ECO:0000256" key="2">
    <source>
        <dbReference type="ARBA" id="ARBA00022679"/>
    </source>
</evidence>
<name>A0A381NR50_9ZZZZ</name>
<dbReference type="Gene3D" id="3.40.640.10">
    <property type="entry name" value="Type I PLP-dependent aspartate aminotransferase-like (Major domain)"/>
    <property type="match status" value="1"/>
</dbReference>
<dbReference type="InterPro" id="IPR015421">
    <property type="entry name" value="PyrdxlP-dep_Trfase_major"/>
</dbReference>
<dbReference type="GO" id="GO:0008483">
    <property type="term" value="F:transaminase activity"/>
    <property type="evidence" value="ECO:0007669"/>
    <property type="project" value="UniProtKB-KW"/>
</dbReference>
<accession>A0A381NR50</accession>
<keyword evidence="2" id="KW-0808">Transferase</keyword>
<reference evidence="4" key="1">
    <citation type="submission" date="2018-05" db="EMBL/GenBank/DDBJ databases">
        <authorList>
            <person name="Lanie J.A."/>
            <person name="Ng W.-L."/>
            <person name="Kazmierczak K.M."/>
            <person name="Andrzejewski T.M."/>
            <person name="Davidsen T.M."/>
            <person name="Wayne K.J."/>
            <person name="Tettelin H."/>
            <person name="Glass J.I."/>
            <person name="Rusch D."/>
            <person name="Podicherti R."/>
            <person name="Tsui H.-C.T."/>
            <person name="Winkler M.E."/>
        </authorList>
    </citation>
    <scope>NUCLEOTIDE SEQUENCE</scope>
</reference>
<dbReference type="Gene3D" id="3.90.1150.10">
    <property type="entry name" value="Aspartate Aminotransferase, domain 1"/>
    <property type="match status" value="1"/>
</dbReference>
<keyword evidence="1" id="KW-0032">Aminotransferase</keyword>
<organism evidence="4">
    <name type="scientific">marine metagenome</name>
    <dbReference type="NCBI Taxonomy" id="408172"/>
    <lineage>
        <taxon>unclassified sequences</taxon>
        <taxon>metagenomes</taxon>
        <taxon>ecological metagenomes</taxon>
    </lineage>
</organism>
<keyword evidence="3" id="KW-0663">Pyridoxal phosphate</keyword>
<dbReference type="EMBL" id="UINC01000541">
    <property type="protein sequence ID" value="SUZ57071.1"/>
    <property type="molecule type" value="Genomic_DNA"/>
</dbReference>
<dbReference type="AlphaFoldDB" id="A0A381NR50"/>
<evidence type="ECO:0000256" key="3">
    <source>
        <dbReference type="ARBA" id="ARBA00022898"/>
    </source>
</evidence>
<dbReference type="PANTHER" id="PTHR43643">
    <property type="entry name" value="HISTIDINOL-PHOSPHATE AMINOTRANSFERASE 2"/>
    <property type="match status" value="1"/>
</dbReference>
<dbReference type="InterPro" id="IPR015424">
    <property type="entry name" value="PyrdxlP-dep_Trfase"/>
</dbReference>
<protein>
    <recommendedName>
        <fullName evidence="5">Aminotransferase class I/classII domain-containing protein</fullName>
    </recommendedName>
</protein>
<dbReference type="InterPro" id="IPR015422">
    <property type="entry name" value="PyrdxlP-dep_Trfase_small"/>
</dbReference>
<dbReference type="PANTHER" id="PTHR43643:SF3">
    <property type="entry name" value="HISTIDINOL-PHOSPHATE AMINOTRANSFERASE"/>
    <property type="match status" value="1"/>
</dbReference>
<evidence type="ECO:0008006" key="5">
    <source>
        <dbReference type="Google" id="ProtNLM"/>
    </source>
</evidence>
<dbReference type="InterPro" id="IPR050106">
    <property type="entry name" value="HistidinolP_aminotransfase"/>
</dbReference>
<dbReference type="SUPFAM" id="SSF53383">
    <property type="entry name" value="PLP-dependent transferases"/>
    <property type="match status" value="1"/>
</dbReference>
<gene>
    <name evidence="4" type="ORF">METZ01_LOCUS9925</name>
</gene>
<evidence type="ECO:0000256" key="1">
    <source>
        <dbReference type="ARBA" id="ARBA00022576"/>
    </source>
</evidence>